<organism evidence="3 4">
    <name type="scientific">Henosepilachna vigintioctopunctata</name>
    <dbReference type="NCBI Taxonomy" id="420089"/>
    <lineage>
        <taxon>Eukaryota</taxon>
        <taxon>Metazoa</taxon>
        <taxon>Ecdysozoa</taxon>
        <taxon>Arthropoda</taxon>
        <taxon>Hexapoda</taxon>
        <taxon>Insecta</taxon>
        <taxon>Pterygota</taxon>
        <taxon>Neoptera</taxon>
        <taxon>Endopterygota</taxon>
        <taxon>Coleoptera</taxon>
        <taxon>Polyphaga</taxon>
        <taxon>Cucujiformia</taxon>
        <taxon>Coccinelloidea</taxon>
        <taxon>Coccinellidae</taxon>
        <taxon>Epilachninae</taxon>
        <taxon>Epilachnini</taxon>
        <taxon>Henosepilachna</taxon>
    </lineage>
</organism>
<dbReference type="PANTHER" id="PTHR31650:SF23">
    <property type="entry name" value="GH11223P"/>
    <property type="match status" value="1"/>
</dbReference>
<dbReference type="EMBL" id="JARQZJ010000091">
    <property type="protein sequence ID" value="KAK9883266.1"/>
    <property type="molecule type" value="Genomic_DNA"/>
</dbReference>
<dbReference type="Pfam" id="PF06974">
    <property type="entry name" value="WS_DGAT_C"/>
    <property type="match status" value="1"/>
</dbReference>
<protein>
    <recommendedName>
        <fullName evidence="2">O-acyltransferase WSD1 C-terminal domain-containing protein</fullName>
    </recommendedName>
</protein>
<name>A0AAW1UR80_9CUCU</name>
<dbReference type="InterPro" id="IPR045034">
    <property type="entry name" value="O-acyltransferase_WSD1-like"/>
</dbReference>
<feature type="transmembrane region" description="Helical" evidence="1">
    <location>
        <begin position="338"/>
        <end position="354"/>
    </location>
</feature>
<comment type="caution">
    <text evidence="3">The sequence shown here is derived from an EMBL/GenBank/DDBJ whole genome shotgun (WGS) entry which is preliminary data.</text>
</comment>
<accession>A0AAW1UR80</accession>
<gene>
    <name evidence="3" type="ORF">WA026_001451</name>
</gene>
<dbReference type="GO" id="GO:0008374">
    <property type="term" value="F:O-acyltransferase activity"/>
    <property type="evidence" value="ECO:0007669"/>
    <property type="project" value="InterPro"/>
</dbReference>
<dbReference type="Proteomes" id="UP001431783">
    <property type="component" value="Unassembled WGS sequence"/>
</dbReference>
<dbReference type="GO" id="GO:0005886">
    <property type="term" value="C:plasma membrane"/>
    <property type="evidence" value="ECO:0007669"/>
    <property type="project" value="TreeGrafter"/>
</dbReference>
<reference evidence="3 4" key="1">
    <citation type="submission" date="2023-03" db="EMBL/GenBank/DDBJ databases">
        <title>Genome insight into feeding habits of ladybird beetles.</title>
        <authorList>
            <person name="Li H.-S."/>
            <person name="Huang Y.-H."/>
            <person name="Pang H."/>
        </authorList>
    </citation>
    <scope>NUCLEOTIDE SEQUENCE [LARGE SCALE GENOMIC DNA]</scope>
    <source>
        <strain evidence="3">SYSU_2023b</strain>
        <tissue evidence="3">Whole body</tissue>
    </source>
</reference>
<feature type="transmembrane region" description="Helical" evidence="1">
    <location>
        <begin position="306"/>
        <end position="332"/>
    </location>
</feature>
<dbReference type="AlphaFoldDB" id="A0AAW1UR80"/>
<evidence type="ECO:0000256" key="1">
    <source>
        <dbReference type="SAM" id="Phobius"/>
    </source>
</evidence>
<dbReference type="InterPro" id="IPR009721">
    <property type="entry name" value="O-acyltransferase_WSD1_C"/>
</dbReference>
<proteinExistence type="predicted"/>
<evidence type="ECO:0000313" key="4">
    <source>
        <dbReference type="Proteomes" id="UP001431783"/>
    </source>
</evidence>
<feature type="domain" description="O-acyltransferase WSD1 C-terminal" evidence="2">
    <location>
        <begin position="469"/>
        <end position="619"/>
    </location>
</feature>
<feature type="transmembrane region" description="Helical" evidence="1">
    <location>
        <begin position="225"/>
        <end position="243"/>
    </location>
</feature>
<evidence type="ECO:0000259" key="2">
    <source>
        <dbReference type="Pfam" id="PF06974"/>
    </source>
</evidence>
<keyword evidence="1" id="KW-1133">Transmembrane helix</keyword>
<evidence type="ECO:0000313" key="3">
    <source>
        <dbReference type="EMBL" id="KAK9883266.1"/>
    </source>
</evidence>
<dbReference type="PANTHER" id="PTHR31650">
    <property type="entry name" value="O-ACYLTRANSFERASE (WSD1-LIKE) FAMILY PROTEIN"/>
    <property type="match status" value="1"/>
</dbReference>
<keyword evidence="4" id="KW-1185">Reference proteome</keyword>
<dbReference type="GO" id="GO:0019432">
    <property type="term" value="P:triglyceride biosynthetic process"/>
    <property type="evidence" value="ECO:0007669"/>
    <property type="project" value="TreeGrafter"/>
</dbReference>
<keyword evidence="1" id="KW-0812">Transmembrane</keyword>
<keyword evidence="1" id="KW-0472">Membrane</keyword>
<sequence>MALLSFFYPELEFIKTTTVRTLLDTHRNQGIGAILLRIKGPAQPAAVRRHLQELVNRRSKNGNLSFPRLRDALVTRMGIYAWEKVEFDLEKQFTLVPGVFQNRPVTEFNIQEYVSDLIAKYMSQNTSPWHIAIIPTLENHHYILLRLHHILLNESLNIGDLLPLIPPTRLNSGFFTSRSPLVNVFRKPKFIPLLQEHLADDLSNHWNEFLSNYDPLERIELLKKYLTFPQFLAVAIITFIAIIKEFRRGLKVIKTDFFSRYKFLTCVIHRETRKRDITISNLLRSVVVSFDPRNILRDYLKIMWSLFYLVISLPNMLFSELSALYLCIFQGYCSYPNTFVGIFYTYIPLIYNALKEIVYILKTFFYAPKNIFSQILCQKEYLQTVTLSGRKCVAWSEPIKTKNLKDISNALKVHELEILLNGISVNLSKYLNQVNHTIPEEIAISLRHINSNYIFASGTNVRPEDSCAGILFMELPILNEERGDTLLDNLVKVKRNLCESSDKQQVSYLLSILQTKFGVFTKILPTTFLAVYLRYLSRKFAVSVTEVSSRYPNVTQRTLWGQEVESAIYWRPPQANISISLCLNEYADHVKLGVMCDARLVPNHALLARNFSIHVEEMKQAIPVVK</sequence>